<gene>
    <name evidence="7" type="ORF">C7999DRAFT_10850</name>
</gene>
<evidence type="ECO:0000313" key="8">
    <source>
        <dbReference type="Proteomes" id="UP001303647"/>
    </source>
</evidence>
<feature type="region of interest" description="Disordered" evidence="5">
    <location>
        <begin position="403"/>
        <end position="423"/>
    </location>
</feature>
<reference evidence="7" key="2">
    <citation type="submission" date="2023-05" db="EMBL/GenBank/DDBJ databases">
        <authorList>
            <consortium name="Lawrence Berkeley National Laboratory"/>
            <person name="Steindorff A."/>
            <person name="Hensen N."/>
            <person name="Bonometti L."/>
            <person name="Westerberg I."/>
            <person name="Brannstrom I.O."/>
            <person name="Guillou S."/>
            <person name="Cros-Aarteil S."/>
            <person name="Calhoun S."/>
            <person name="Haridas S."/>
            <person name="Kuo A."/>
            <person name="Mondo S."/>
            <person name="Pangilinan J."/>
            <person name="Riley R."/>
            <person name="Labutti K."/>
            <person name="Andreopoulos B."/>
            <person name="Lipzen A."/>
            <person name="Chen C."/>
            <person name="Yanf M."/>
            <person name="Daum C."/>
            <person name="Ng V."/>
            <person name="Clum A."/>
            <person name="Ohm R."/>
            <person name="Martin F."/>
            <person name="Silar P."/>
            <person name="Natvig D."/>
            <person name="Lalanne C."/>
            <person name="Gautier V."/>
            <person name="Ament-Velasquez S.L."/>
            <person name="Kruys A."/>
            <person name="Hutchinson M.I."/>
            <person name="Powell A.J."/>
            <person name="Barry K."/>
            <person name="Miller A.N."/>
            <person name="Grigoriev I.V."/>
            <person name="Debuchy R."/>
            <person name="Gladieux P."/>
            <person name="Thoren M.H."/>
            <person name="Johannesson H."/>
        </authorList>
    </citation>
    <scope>NUCLEOTIDE SEQUENCE</scope>
    <source>
        <strain evidence="7">CBS 359.72</strain>
    </source>
</reference>
<keyword evidence="2 6" id="KW-0812">Transmembrane</keyword>
<comment type="caution">
    <text evidence="7">The sequence shown here is derived from an EMBL/GenBank/DDBJ whole genome shotgun (WGS) entry which is preliminary data.</text>
</comment>
<dbReference type="AlphaFoldDB" id="A0AAN7D0D5"/>
<name>A0AAN7D0D5_9PEZI</name>
<dbReference type="GO" id="GO:0016020">
    <property type="term" value="C:membrane"/>
    <property type="evidence" value="ECO:0007669"/>
    <property type="project" value="UniProtKB-SubCell"/>
</dbReference>
<feature type="transmembrane region" description="Helical" evidence="6">
    <location>
        <begin position="487"/>
        <end position="506"/>
    </location>
</feature>
<organism evidence="7 8">
    <name type="scientific">Corynascus novoguineensis</name>
    <dbReference type="NCBI Taxonomy" id="1126955"/>
    <lineage>
        <taxon>Eukaryota</taxon>
        <taxon>Fungi</taxon>
        <taxon>Dikarya</taxon>
        <taxon>Ascomycota</taxon>
        <taxon>Pezizomycotina</taxon>
        <taxon>Sordariomycetes</taxon>
        <taxon>Sordariomycetidae</taxon>
        <taxon>Sordariales</taxon>
        <taxon>Chaetomiaceae</taxon>
        <taxon>Corynascus</taxon>
    </lineage>
</organism>
<evidence type="ECO:0000256" key="6">
    <source>
        <dbReference type="SAM" id="Phobius"/>
    </source>
</evidence>
<proteinExistence type="predicted"/>
<keyword evidence="4 6" id="KW-0472">Membrane</keyword>
<evidence type="ECO:0000256" key="4">
    <source>
        <dbReference type="ARBA" id="ARBA00023136"/>
    </source>
</evidence>
<protein>
    <submittedName>
        <fullName evidence="7">Uncharacterized protein</fullName>
    </submittedName>
</protein>
<feature type="non-terminal residue" evidence="7">
    <location>
        <position position="1"/>
    </location>
</feature>
<accession>A0AAN7D0D5</accession>
<dbReference type="Proteomes" id="UP001303647">
    <property type="component" value="Unassembled WGS sequence"/>
</dbReference>
<dbReference type="SUPFAM" id="SSF144083">
    <property type="entry name" value="Magnesium transport protein CorA, transmembrane region"/>
    <property type="match status" value="1"/>
</dbReference>
<dbReference type="Gene3D" id="1.20.58.340">
    <property type="entry name" value="Magnesium transport protein CorA, transmembrane region"/>
    <property type="match status" value="1"/>
</dbReference>
<evidence type="ECO:0000256" key="5">
    <source>
        <dbReference type="SAM" id="MobiDB-lite"/>
    </source>
</evidence>
<dbReference type="EMBL" id="MU857606">
    <property type="protein sequence ID" value="KAK4251421.1"/>
    <property type="molecule type" value="Genomic_DNA"/>
</dbReference>
<dbReference type="InterPro" id="IPR002523">
    <property type="entry name" value="MgTranspt_CorA/ZnTranspt_ZntB"/>
</dbReference>
<keyword evidence="3 6" id="KW-1133">Transmembrane helix</keyword>
<reference evidence="7" key="1">
    <citation type="journal article" date="2023" name="Mol. Phylogenet. Evol.">
        <title>Genome-scale phylogeny and comparative genomics of the fungal order Sordariales.</title>
        <authorList>
            <person name="Hensen N."/>
            <person name="Bonometti L."/>
            <person name="Westerberg I."/>
            <person name="Brannstrom I.O."/>
            <person name="Guillou S."/>
            <person name="Cros-Aarteil S."/>
            <person name="Calhoun S."/>
            <person name="Haridas S."/>
            <person name="Kuo A."/>
            <person name="Mondo S."/>
            <person name="Pangilinan J."/>
            <person name="Riley R."/>
            <person name="LaButti K."/>
            <person name="Andreopoulos B."/>
            <person name="Lipzen A."/>
            <person name="Chen C."/>
            <person name="Yan M."/>
            <person name="Daum C."/>
            <person name="Ng V."/>
            <person name="Clum A."/>
            <person name="Steindorff A."/>
            <person name="Ohm R.A."/>
            <person name="Martin F."/>
            <person name="Silar P."/>
            <person name="Natvig D.O."/>
            <person name="Lalanne C."/>
            <person name="Gautier V."/>
            <person name="Ament-Velasquez S.L."/>
            <person name="Kruys A."/>
            <person name="Hutchinson M.I."/>
            <person name="Powell A.J."/>
            <person name="Barry K."/>
            <person name="Miller A.N."/>
            <person name="Grigoriev I.V."/>
            <person name="Debuchy R."/>
            <person name="Gladieux P."/>
            <person name="Hiltunen Thoren M."/>
            <person name="Johannesson H."/>
        </authorList>
    </citation>
    <scope>NUCLEOTIDE SEQUENCE</scope>
    <source>
        <strain evidence="7">CBS 359.72</strain>
    </source>
</reference>
<comment type="subcellular location">
    <subcellularLocation>
        <location evidence="1">Membrane</location>
        <topology evidence="1">Multi-pass membrane protein</topology>
    </subcellularLocation>
</comment>
<sequence>TPDQYKQAIYAHSQRSVVSSSFPGRNYAALADWLIRPNAGAPSQEADSWRQPEHGLIVLHNLDDRKLGRTRIFTSEETAELTVPRPQQGKGHLVFVRGFLCPAWVAELGSRYRIDPEFFCRHLDFFDVSAHHSCFNTPSLLNTTNNIIHVHVSTILTDVGYSTTNLYDDSVSHRGLIREQMSKYKRSLQKAASCGDSIVRDYSILSDRYSVIEQRISICVAENGDGWVGLLCMDNGRDLDKSLVGPWNQDTGPQTNSNMRITSLPVIQHHPKMTWRKIGEVDTSLRSSINPNLSTQAGLPQSISTLALEYPSLLSALDLSKRAQSDPLHALVPVFAHAAFSEVAFLNLVDELMDKLTEPLPLDNFQRETFESLQHFEIILERHAAHIRHSIRSIRILSERSPFVSSTNPPLGNPASAESKDSAASQGYQQQLSSFSAIGTLQDHEDLLERCQRLLSRVHSAKTSEMNRAMILESRRAIEQSERTKKLTLAATYFIPLTFTASLFGMNFGVLGQGDLPVWWYIVVAVPFTVLTHLFYSWDVETLRLRYRRLLQTVKGH</sequence>
<evidence type="ECO:0000256" key="1">
    <source>
        <dbReference type="ARBA" id="ARBA00004141"/>
    </source>
</evidence>
<dbReference type="GO" id="GO:0046873">
    <property type="term" value="F:metal ion transmembrane transporter activity"/>
    <property type="evidence" value="ECO:0007669"/>
    <property type="project" value="InterPro"/>
</dbReference>
<keyword evidence="8" id="KW-1185">Reference proteome</keyword>
<feature type="transmembrane region" description="Helical" evidence="6">
    <location>
        <begin position="518"/>
        <end position="538"/>
    </location>
</feature>
<evidence type="ECO:0000256" key="2">
    <source>
        <dbReference type="ARBA" id="ARBA00022692"/>
    </source>
</evidence>
<evidence type="ECO:0000313" key="7">
    <source>
        <dbReference type="EMBL" id="KAK4251421.1"/>
    </source>
</evidence>
<dbReference type="Pfam" id="PF01544">
    <property type="entry name" value="CorA"/>
    <property type="match status" value="1"/>
</dbReference>
<evidence type="ECO:0000256" key="3">
    <source>
        <dbReference type="ARBA" id="ARBA00022989"/>
    </source>
</evidence>
<dbReference type="InterPro" id="IPR045863">
    <property type="entry name" value="CorA_TM1_TM2"/>
</dbReference>